<organism evidence="2 3">
    <name type="scientific">Mesobacillus foraminis</name>
    <dbReference type="NCBI Taxonomy" id="279826"/>
    <lineage>
        <taxon>Bacteria</taxon>
        <taxon>Bacillati</taxon>
        <taxon>Bacillota</taxon>
        <taxon>Bacilli</taxon>
        <taxon>Bacillales</taxon>
        <taxon>Bacillaceae</taxon>
        <taxon>Mesobacillus</taxon>
    </lineage>
</organism>
<dbReference type="AlphaFoldDB" id="A0A4R2BHP7"/>
<dbReference type="EMBL" id="SLVV01000003">
    <property type="protein sequence ID" value="TCN26618.1"/>
    <property type="molecule type" value="Genomic_DNA"/>
</dbReference>
<comment type="caution">
    <text evidence="2">The sequence shown here is derived from an EMBL/GenBank/DDBJ whole genome shotgun (WGS) entry which is preliminary data.</text>
</comment>
<evidence type="ECO:0000313" key="2">
    <source>
        <dbReference type="EMBL" id="TCN26618.1"/>
    </source>
</evidence>
<reference evidence="2 3" key="1">
    <citation type="journal article" date="2015" name="Stand. Genomic Sci.">
        <title>Genomic Encyclopedia of Bacterial and Archaeal Type Strains, Phase III: the genomes of soil and plant-associated and newly described type strains.</title>
        <authorList>
            <person name="Whitman W.B."/>
            <person name="Woyke T."/>
            <person name="Klenk H.P."/>
            <person name="Zhou Y."/>
            <person name="Lilburn T.G."/>
            <person name="Beck B.J."/>
            <person name="De Vos P."/>
            <person name="Vandamme P."/>
            <person name="Eisen J.A."/>
            <person name="Garrity G."/>
            <person name="Hugenholtz P."/>
            <person name="Kyrpides N.C."/>
        </authorList>
    </citation>
    <scope>NUCLEOTIDE SEQUENCE [LARGE SCALE GENOMIC DNA]</scope>
    <source>
        <strain evidence="2 3">CV53</strain>
    </source>
</reference>
<protein>
    <submittedName>
        <fullName evidence="2">Uncharacterized protein</fullName>
    </submittedName>
</protein>
<sequence length="58" mass="6368">MRISDPTSSQDKKKKYNQTNSQIKGELMPEANQLSMAVSKAVGNIGEDNDNSQGKAKR</sequence>
<evidence type="ECO:0000256" key="1">
    <source>
        <dbReference type="SAM" id="MobiDB-lite"/>
    </source>
</evidence>
<name>A0A4R2BHP7_9BACI</name>
<feature type="region of interest" description="Disordered" evidence="1">
    <location>
        <begin position="1"/>
        <end position="26"/>
    </location>
</feature>
<gene>
    <name evidence="2" type="ORF">EV146_103141</name>
</gene>
<proteinExistence type="predicted"/>
<dbReference type="Proteomes" id="UP000295689">
    <property type="component" value="Unassembled WGS sequence"/>
</dbReference>
<accession>A0A4R2BHP7</accession>
<keyword evidence="3" id="KW-1185">Reference proteome</keyword>
<dbReference type="RefSeq" id="WP_158287012.1">
    <property type="nucleotide sequence ID" value="NZ_JABUHM010000002.1"/>
</dbReference>
<evidence type="ECO:0000313" key="3">
    <source>
        <dbReference type="Proteomes" id="UP000295689"/>
    </source>
</evidence>